<gene>
    <name evidence="2" type="ORF">MM415B00897_0019</name>
</gene>
<sequence>MGKRKYHNPDYEQDPERGRRKRKRDKDKPIGRHEEVKRERRQEKQKWSRI</sequence>
<evidence type="ECO:0000256" key="1">
    <source>
        <dbReference type="SAM" id="MobiDB-lite"/>
    </source>
</evidence>
<feature type="compositionally biased region" description="Basic and acidic residues" evidence="1">
    <location>
        <begin position="26"/>
        <end position="50"/>
    </location>
</feature>
<reference evidence="2" key="1">
    <citation type="submission" date="2020-03" db="EMBL/GenBank/DDBJ databases">
        <title>The deep terrestrial virosphere.</title>
        <authorList>
            <person name="Holmfeldt K."/>
            <person name="Nilsson E."/>
            <person name="Simone D."/>
            <person name="Lopez-Fernandez M."/>
            <person name="Wu X."/>
            <person name="de Brujin I."/>
            <person name="Lundin D."/>
            <person name="Andersson A."/>
            <person name="Bertilsson S."/>
            <person name="Dopson M."/>
        </authorList>
    </citation>
    <scope>NUCLEOTIDE SEQUENCE</scope>
    <source>
        <strain evidence="2">MM415B00897</strain>
    </source>
</reference>
<feature type="region of interest" description="Disordered" evidence="1">
    <location>
        <begin position="1"/>
        <end position="50"/>
    </location>
</feature>
<dbReference type="EMBL" id="MT141450">
    <property type="protein sequence ID" value="QJA61708.1"/>
    <property type="molecule type" value="Genomic_DNA"/>
</dbReference>
<evidence type="ECO:0000313" key="2">
    <source>
        <dbReference type="EMBL" id="QJA61708.1"/>
    </source>
</evidence>
<protein>
    <submittedName>
        <fullName evidence="2">Uncharacterized protein</fullName>
    </submittedName>
</protein>
<organism evidence="2">
    <name type="scientific">viral metagenome</name>
    <dbReference type="NCBI Taxonomy" id="1070528"/>
    <lineage>
        <taxon>unclassified sequences</taxon>
        <taxon>metagenomes</taxon>
        <taxon>organismal metagenomes</taxon>
    </lineage>
</organism>
<dbReference type="AlphaFoldDB" id="A0A6M3IWR5"/>
<name>A0A6M3IWR5_9ZZZZ</name>
<accession>A0A6M3IWR5</accession>
<feature type="compositionally biased region" description="Basic and acidic residues" evidence="1">
    <location>
        <begin position="7"/>
        <end position="17"/>
    </location>
</feature>
<proteinExistence type="predicted"/>